<feature type="chain" id="PRO_5047235555" evidence="1">
    <location>
        <begin position="24"/>
        <end position="240"/>
    </location>
</feature>
<dbReference type="Proteomes" id="UP001324185">
    <property type="component" value="Chromosome"/>
</dbReference>
<gene>
    <name evidence="2" type="ORF">SR900_07685</name>
</gene>
<dbReference type="EMBL" id="CP140158">
    <property type="protein sequence ID" value="WQG84344.1"/>
    <property type="molecule type" value="Genomic_DNA"/>
</dbReference>
<keyword evidence="3" id="KW-1185">Reference proteome</keyword>
<sequence length="240" mass="27262">MSYKVSIFAALIMGVFISTSSFANSDDVLEISTEEKYIQGHQVGLEYKIEFKRENDIAFCALAYNDGESSLTFFMEGKSSFKVDIPYSSSGNLEFRTFCHLYDIETFNFTEQKVRDMKEDRLAAQSELGNSTNTLIIEELVWIPHPDWLFENPGMGYNNYVQKSNDKLERSGLTFLINNTSENQIRLCVAFSQSMNKAVPFLVLPESVTTIDLFDDDDPSLYDATLGECRNLEVVADSQE</sequence>
<protein>
    <submittedName>
        <fullName evidence="2">Uncharacterized protein</fullName>
    </submittedName>
</protein>
<accession>A0ABZ0X1T1</accession>
<evidence type="ECO:0000313" key="3">
    <source>
        <dbReference type="Proteomes" id="UP001324185"/>
    </source>
</evidence>
<evidence type="ECO:0000313" key="2">
    <source>
        <dbReference type="EMBL" id="WQG84344.1"/>
    </source>
</evidence>
<reference evidence="2 3" key="1">
    <citation type="submission" date="2023-11" db="EMBL/GenBank/DDBJ databases">
        <title>MicrobeMod: A computational toolkit for identifying prokaryotic methylation and restriction-modification with nanopore sequencing.</title>
        <authorList>
            <person name="Crits-Christoph A."/>
            <person name="Kang S.C."/>
            <person name="Lee H."/>
            <person name="Ostrov N."/>
        </authorList>
    </citation>
    <scope>NUCLEOTIDE SEQUENCE [LARGE SCALE GENOMIC DNA]</scope>
    <source>
        <strain evidence="2 3">DSMZ 16071</strain>
    </source>
</reference>
<evidence type="ECO:0000256" key="1">
    <source>
        <dbReference type="SAM" id="SignalP"/>
    </source>
</evidence>
<feature type="signal peptide" evidence="1">
    <location>
        <begin position="1"/>
        <end position="23"/>
    </location>
</feature>
<organism evidence="2 3">
    <name type="scientific">Kangiella aquimarina</name>
    <dbReference type="NCBI Taxonomy" id="261965"/>
    <lineage>
        <taxon>Bacteria</taxon>
        <taxon>Pseudomonadati</taxon>
        <taxon>Pseudomonadota</taxon>
        <taxon>Gammaproteobacteria</taxon>
        <taxon>Kangiellales</taxon>
        <taxon>Kangiellaceae</taxon>
        <taxon>Kangiella</taxon>
    </lineage>
</organism>
<dbReference type="RefSeq" id="WP_018624812.1">
    <property type="nucleotide sequence ID" value="NZ_CP140158.1"/>
</dbReference>
<proteinExistence type="predicted"/>
<keyword evidence="1" id="KW-0732">Signal</keyword>
<name>A0ABZ0X1T1_9GAMM</name>